<dbReference type="EMBL" id="QXHD01000004">
    <property type="protein sequence ID" value="NEZ59871.1"/>
    <property type="molecule type" value="Genomic_DNA"/>
</dbReference>
<feature type="transmembrane region" description="Helical" evidence="9">
    <location>
        <begin position="294"/>
        <end position="326"/>
    </location>
</feature>
<proteinExistence type="inferred from homology"/>
<gene>
    <name evidence="10" type="ORF">DXZ20_30365</name>
</gene>
<evidence type="ECO:0000256" key="1">
    <source>
        <dbReference type="ARBA" id="ARBA00004651"/>
    </source>
</evidence>
<evidence type="ECO:0000256" key="7">
    <source>
        <dbReference type="ARBA" id="ARBA00023136"/>
    </source>
</evidence>
<dbReference type="PANTHER" id="PTHR30047">
    <property type="entry name" value="HIGH-AFFINITY CHOLINE TRANSPORT PROTEIN-RELATED"/>
    <property type="match status" value="1"/>
</dbReference>
<keyword evidence="3" id="KW-0813">Transport</keyword>
<dbReference type="Pfam" id="PF02028">
    <property type="entry name" value="BCCT"/>
    <property type="match status" value="1"/>
</dbReference>
<keyword evidence="6 9" id="KW-1133">Transmembrane helix</keyword>
<evidence type="ECO:0000256" key="3">
    <source>
        <dbReference type="ARBA" id="ARBA00022448"/>
    </source>
</evidence>
<feature type="transmembrane region" description="Helical" evidence="9">
    <location>
        <begin position="119"/>
        <end position="140"/>
    </location>
</feature>
<organism evidence="10 11">
    <name type="scientific">Adonisia turfae CCMR0081</name>
    <dbReference type="NCBI Taxonomy" id="2292702"/>
    <lineage>
        <taxon>Bacteria</taxon>
        <taxon>Bacillati</taxon>
        <taxon>Cyanobacteriota</taxon>
        <taxon>Adonisia</taxon>
        <taxon>Adonisia turfae</taxon>
    </lineage>
</organism>
<keyword evidence="7 9" id="KW-0472">Membrane</keyword>
<comment type="subcellular location">
    <subcellularLocation>
        <location evidence="1">Cell membrane</location>
        <topology evidence="1">Multi-pass membrane protein</topology>
    </subcellularLocation>
</comment>
<feature type="transmembrane region" description="Helical" evidence="9">
    <location>
        <begin position="180"/>
        <end position="203"/>
    </location>
</feature>
<comment type="caution">
    <text evidence="10">The sequence shown here is derived from an EMBL/GenBank/DDBJ whole genome shotgun (WGS) entry which is preliminary data.</text>
</comment>
<evidence type="ECO:0000256" key="8">
    <source>
        <dbReference type="SAM" id="MobiDB-lite"/>
    </source>
</evidence>
<dbReference type="RefSeq" id="WP_163702655.1">
    <property type="nucleotide sequence ID" value="NZ_QXHD01000004.1"/>
</dbReference>
<feature type="transmembrane region" description="Helical" evidence="9">
    <location>
        <begin position="478"/>
        <end position="497"/>
    </location>
</feature>
<feature type="transmembrane region" description="Helical" evidence="9">
    <location>
        <begin position="262"/>
        <end position="282"/>
    </location>
</feature>
<feature type="transmembrane region" description="Helical" evidence="9">
    <location>
        <begin position="42"/>
        <end position="60"/>
    </location>
</feature>
<dbReference type="InterPro" id="IPR000060">
    <property type="entry name" value="BCCT_transptr"/>
</dbReference>
<sequence>MTHQEPGAQGQEPLSTPRSHRSRRQPGDRNVTGYGFDFHPEVFLVSAGLIVLFVLVTLLFREPAETVFGDIQTFIAEAMGWFLILSVSIYLGVAILLAFSKFGRIRLGGQNAKPEFPTFAWIAMLISAGMGIGLMFWSVAEPIYHFQDPPALIGAIEPLSQDAAQQALGITFFHWGLHAWGIYAIVGLSLGFFAYNWGLPLTIRSVFYPILGDRIYGWGGNVIDILAVASTLFGLATSLGFGVQQVNAGFNFLVGLPINTPIQIGLIAIITGFATASVVSGLDSGVRRLSELNMILAAIFMAFVLLVGPTLFIFGSFVQVVGYYAASLPTLSFWTETFEGTAWQNSWTVFYWGWWISWSPFVGIFIARVSKGRTVREFILGVLLLPTTLTFLWMSVFGGTAVSMELGELSGTISNAVNENVATALFVMLQQLPLTAITSFVGILLVVVFFVTSSDSGSLVVDSVTSGGKLDSPVPQRVFWAVIEGVVAAVLLLGGGLQALQTASIATGLPFAIVLLVMCFSLYRGLSQELAMIEGKELQMAKEKELQMAEGVVEEAV</sequence>
<dbReference type="InterPro" id="IPR018093">
    <property type="entry name" value="BCCT_CS"/>
</dbReference>
<dbReference type="GO" id="GO:0022857">
    <property type="term" value="F:transmembrane transporter activity"/>
    <property type="evidence" value="ECO:0007669"/>
    <property type="project" value="InterPro"/>
</dbReference>
<evidence type="ECO:0000313" key="10">
    <source>
        <dbReference type="EMBL" id="NEZ59871.1"/>
    </source>
</evidence>
<feature type="region of interest" description="Disordered" evidence="8">
    <location>
        <begin position="1"/>
        <end position="26"/>
    </location>
</feature>
<name>A0A6M0RVR0_9CYAN</name>
<evidence type="ECO:0000256" key="4">
    <source>
        <dbReference type="ARBA" id="ARBA00022475"/>
    </source>
</evidence>
<feature type="transmembrane region" description="Helical" evidence="9">
    <location>
        <begin position="80"/>
        <end position="99"/>
    </location>
</feature>
<feature type="transmembrane region" description="Helical" evidence="9">
    <location>
        <begin position="424"/>
        <end position="451"/>
    </location>
</feature>
<comment type="similarity">
    <text evidence="2">Belongs to the BCCT transporter (TC 2.A.15) family.</text>
</comment>
<evidence type="ECO:0000313" key="11">
    <source>
        <dbReference type="Proteomes" id="UP000481033"/>
    </source>
</evidence>
<dbReference type="AlphaFoldDB" id="A0A6M0RVR0"/>
<protein>
    <submittedName>
        <fullName evidence="10">BCCT family transporter</fullName>
    </submittedName>
</protein>
<feature type="transmembrane region" description="Helical" evidence="9">
    <location>
        <begin position="215"/>
        <end position="242"/>
    </location>
</feature>
<evidence type="ECO:0000256" key="6">
    <source>
        <dbReference type="ARBA" id="ARBA00022989"/>
    </source>
</evidence>
<feature type="transmembrane region" description="Helical" evidence="9">
    <location>
        <begin position="346"/>
        <end position="366"/>
    </location>
</feature>
<feature type="transmembrane region" description="Helical" evidence="9">
    <location>
        <begin position="378"/>
        <end position="404"/>
    </location>
</feature>
<evidence type="ECO:0000256" key="9">
    <source>
        <dbReference type="SAM" id="Phobius"/>
    </source>
</evidence>
<keyword evidence="11" id="KW-1185">Reference proteome</keyword>
<keyword evidence="4" id="KW-1003">Cell membrane</keyword>
<dbReference type="GO" id="GO:0005886">
    <property type="term" value="C:plasma membrane"/>
    <property type="evidence" value="ECO:0007669"/>
    <property type="project" value="UniProtKB-SubCell"/>
</dbReference>
<evidence type="ECO:0000256" key="5">
    <source>
        <dbReference type="ARBA" id="ARBA00022692"/>
    </source>
</evidence>
<keyword evidence="5 9" id="KW-0812">Transmembrane</keyword>
<reference evidence="10 11" key="1">
    <citation type="journal article" date="2020" name="Microb. Ecol.">
        <title>Ecogenomics of the Marine Benthic Filamentous Cyanobacterium Adonisia.</title>
        <authorList>
            <person name="Walter J.M."/>
            <person name="Coutinho F.H."/>
            <person name="Leomil L."/>
            <person name="Hargreaves P.I."/>
            <person name="Campeao M.E."/>
            <person name="Vieira V.V."/>
            <person name="Silva B.S."/>
            <person name="Fistarol G.O."/>
            <person name="Salomon P.S."/>
            <person name="Sawabe T."/>
            <person name="Mino S."/>
            <person name="Hosokawa M."/>
            <person name="Miyashita H."/>
            <person name="Maruyama F."/>
            <person name="van Verk M.C."/>
            <person name="Dutilh B.E."/>
            <person name="Thompson C.C."/>
            <person name="Thompson F.L."/>
        </authorList>
    </citation>
    <scope>NUCLEOTIDE SEQUENCE [LARGE SCALE GENOMIC DNA]</scope>
    <source>
        <strain evidence="10 11">CCMR0081</strain>
    </source>
</reference>
<evidence type="ECO:0000256" key="2">
    <source>
        <dbReference type="ARBA" id="ARBA00005658"/>
    </source>
</evidence>
<dbReference type="PROSITE" id="PS01303">
    <property type="entry name" value="BCCT"/>
    <property type="match status" value="1"/>
</dbReference>
<dbReference type="Proteomes" id="UP000481033">
    <property type="component" value="Unassembled WGS sequence"/>
</dbReference>
<accession>A0A6M0RVR0</accession>
<dbReference type="NCBIfam" id="TIGR00842">
    <property type="entry name" value="bcct"/>
    <property type="match status" value="1"/>
</dbReference>
<feature type="transmembrane region" description="Helical" evidence="9">
    <location>
        <begin position="503"/>
        <end position="523"/>
    </location>
</feature>
<dbReference type="PANTHER" id="PTHR30047:SF7">
    <property type="entry name" value="HIGH-AFFINITY CHOLINE TRANSPORT PROTEIN"/>
    <property type="match status" value="1"/>
</dbReference>